<comment type="similarity">
    <text evidence="1">Belongs to the Gfo/Idh/MocA family.</text>
</comment>
<evidence type="ECO:0000259" key="4">
    <source>
        <dbReference type="Pfam" id="PF22725"/>
    </source>
</evidence>
<dbReference type="Pfam" id="PF01408">
    <property type="entry name" value="GFO_IDH_MocA"/>
    <property type="match status" value="1"/>
</dbReference>
<dbReference type="OrthoDB" id="9815825at2"/>
<feature type="domain" description="GFO/IDH/MocA-like oxidoreductase" evidence="4">
    <location>
        <begin position="138"/>
        <end position="253"/>
    </location>
</feature>
<dbReference type="EMBL" id="FUKQ01000043">
    <property type="protein sequence ID" value="SJN38558.1"/>
    <property type="molecule type" value="Genomic_DNA"/>
</dbReference>
<evidence type="ECO:0000256" key="2">
    <source>
        <dbReference type="ARBA" id="ARBA00023002"/>
    </source>
</evidence>
<dbReference type="InterPro" id="IPR050984">
    <property type="entry name" value="Gfo/Idh/MocA_domain"/>
</dbReference>
<dbReference type="PANTHER" id="PTHR22604">
    <property type="entry name" value="OXIDOREDUCTASES"/>
    <property type="match status" value="1"/>
</dbReference>
<evidence type="ECO:0000256" key="1">
    <source>
        <dbReference type="ARBA" id="ARBA00010928"/>
    </source>
</evidence>
<dbReference type="GO" id="GO:0000166">
    <property type="term" value="F:nucleotide binding"/>
    <property type="evidence" value="ECO:0007669"/>
    <property type="project" value="InterPro"/>
</dbReference>
<gene>
    <name evidence="5" type="ORF">FM114_11045</name>
</gene>
<dbReference type="SUPFAM" id="SSF55347">
    <property type="entry name" value="Glyceraldehyde-3-phosphate dehydrogenase-like, C-terminal domain"/>
    <property type="match status" value="1"/>
</dbReference>
<evidence type="ECO:0000313" key="6">
    <source>
        <dbReference type="Proteomes" id="UP000188342"/>
    </source>
</evidence>
<dbReference type="Gene3D" id="3.40.50.720">
    <property type="entry name" value="NAD(P)-binding Rossmann-like Domain"/>
    <property type="match status" value="1"/>
</dbReference>
<dbReference type="RefSeq" id="WP_094765217.1">
    <property type="nucleotide sequence ID" value="NZ_FUKQ01000043.1"/>
</dbReference>
<proteinExistence type="inferred from homology"/>
<dbReference type="AlphaFoldDB" id="A0A1R4K2V4"/>
<name>A0A1R4K2V4_9ACTN</name>
<dbReference type="InterPro" id="IPR055170">
    <property type="entry name" value="GFO_IDH_MocA-like_dom"/>
</dbReference>
<dbReference type="Pfam" id="PF22725">
    <property type="entry name" value="GFO_IDH_MocA_C3"/>
    <property type="match status" value="1"/>
</dbReference>
<sequence length="336" mass="36244">MEQRAAGERTIRWGIAGPGRMAQNFVKDFVHVDGAEAYAVGSRNLERAQAFASTFGLPQAFGSYQELCASPDIDVVYISTPHPQHKAIALEAIRNGKGVLVEKAFATTLAGAQEVVDAAREAKVFAMEAMWTRFQPVVQALHQVVDEGRLGTILGVQGDLYAQRDFNPDDRLFAKELGGGALLDLGVYVLHFAQDFLGTPASMTVDGTLYPNGVDAQAGMVLRYETGALATLAVSLQAAGPGRIVVMGDQGWAEVKPRFHHPDRVVLHRKGVTPRTLALSPLGIGYSHEIEEVTRCIQQGRTESEIVPLDHTLAVMAQLEQALNAVGVKHTDQPLG</sequence>
<dbReference type="PANTHER" id="PTHR22604:SF105">
    <property type="entry name" value="TRANS-1,2-DIHYDROBENZENE-1,2-DIOL DEHYDROGENASE"/>
    <property type="match status" value="1"/>
</dbReference>
<dbReference type="InterPro" id="IPR036291">
    <property type="entry name" value="NAD(P)-bd_dom_sf"/>
</dbReference>
<dbReference type="SUPFAM" id="SSF51735">
    <property type="entry name" value="NAD(P)-binding Rossmann-fold domains"/>
    <property type="match status" value="1"/>
</dbReference>
<protein>
    <submittedName>
        <fullName evidence="5">Putative oxidoreductase</fullName>
    </submittedName>
</protein>
<evidence type="ECO:0000313" key="5">
    <source>
        <dbReference type="EMBL" id="SJN38558.1"/>
    </source>
</evidence>
<dbReference type="GO" id="GO:0016491">
    <property type="term" value="F:oxidoreductase activity"/>
    <property type="evidence" value="ECO:0007669"/>
    <property type="project" value="UniProtKB-KW"/>
</dbReference>
<dbReference type="STRING" id="1255658.FM114_11045"/>
<dbReference type="InterPro" id="IPR000683">
    <property type="entry name" value="Gfo/Idh/MocA-like_OxRdtase_N"/>
</dbReference>
<keyword evidence="6" id="KW-1185">Reference proteome</keyword>
<organism evidence="5 6">
    <name type="scientific">Luteococcus japonicus LSP_Lj1</name>
    <dbReference type="NCBI Taxonomy" id="1255658"/>
    <lineage>
        <taxon>Bacteria</taxon>
        <taxon>Bacillati</taxon>
        <taxon>Actinomycetota</taxon>
        <taxon>Actinomycetes</taxon>
        <taxon>Propionibacteriales</taxon>
        <taxon>Propionibacteriaceae</taxon>
        <taxon>Luteococcus</taxon>
    </lineage>
</organism>
<dbReference type="Proteomes" id="UP000188342">
    <property type="component" value="Unassembled WGS sequence"/>
</dbReference>
<reference evidence="5 6" key="1">
    <citation type="submission" date="2017-02" db="EMBL/GenBank/DDBJ databases">
        <authorList>
            <person name="Peterson S.W."/>
        </authorList>
    </citation>
    <scope>NUCLEOTIDE SEQUENCE [LARGE SCALE GENOMIC DNA]</scope>
    <source>
        <strain evidence="5 6">LSP_Lj1</strain>
    </source>
</reference>
<accession>A0A1R4K2V4</accession>
<evidence type="ECO:0000259" key="3">
    <source>
        <dbReference type="Pfam" id="PF01408"/>
    </source>
</evidence>
<keyword evidence="2" id="KW-0560">Oxidoreductase</keyword>
<feature type="domain" description="Gfo/Idh/MocA-like oxidoreductase N-terminal" evidence="3">
    <location>
        <begin position="11"/>
        <end position="127"/>
    </location>
</feature>
<dbReference type="Gene3D" id="3.30.360.10">
    <property type="entry name" value="Dihydrodipicolinate Reductase, domain 2"/>
    <property type="match status" value="1"/>
</dbReference>